<dbReference type="AlphaFoldDB" id="A0A6J4ILI7"/>
<feature type="non-terminal residue" evidence="2">
    <location>
        <position position="309"/>
    </location>
</feature>
<feature type="region of interest" description="Disordered" evidence="1">
    <location>
        <begin position="204"/>
        <end position="227"/>
    </location>
</feature>
<sequence>AVRPGPDRRPRRARGPPPPRRCRAAGVRGPHQAPDRRVAAGHDAAGDGAGRAGAAGARAGAGHADRRLARRGQRQRAQLLHRPGHRRGDAPHRRPPAGPARGHPAGRPGLRCRARRGRDRDHVGVHRLAAGAAHRVRDPVLRPGLHAGAQAPDPAEHRLGRRRRLHAGAHRLGRRHRVAGLGAGGDVRHRLLLDPAALLGAGDEVQGRLRPGRRADAPGGGQPADRGQADRRLHLAHRGHLPAAVAAGHLVDLRHGRGAVRGLVPRRRPPVAGPGPPRRAGAGAAAVPPVQLLPRGAVRGARRRRAGPL</sequence>
<name>A0A6J4ILI7_9ACTN</name>
<dbReference type="GO" id="GO:0016740">
    <property type="term" value="F:transferase activity"/>
    <property type="evidence" value="ECO:0007669"/>
    <property type="project" value="UniProtKB-KW"/>
</dbReference>
<accession>A0A6J4ILI7</accession>
<feature type="region of interest" description="Disordered" evidence="1">
    <location>
        <begin position="261"/>
        <end position="309"/>
    </location>
</feature>
<evidence type="ECO:0000256" key="1">
    <source>
        <dbReference type="SAM" id="MobiDB-lite"/>
    </source>
</evidence>
<feature type="region of interest" description="Disordered" evidence="1">
    <location>
        <begin position="1"/>
        <end position="159"/>
    </location>
</feature>
<organism evidence="2">
    <name type="scientific">uncultured Mycobacteriales bacterium</name>
    <dbReference type="NCBI Taxonomy" id="581187"/>
    <lineage>
        <taxon>Bacteria</taxon>
        <taxon>Bacillati</taxon>
        <taxon>Actinomycetota</taxon>
        <taxon>Actinomycetes</taxon>
        <taxon>Mycobacteriales</taxon>
        <taxon>environmental samples</taxon>
    </lineage>
</organism>
<reference evidence="2" key="1">
    <citation type="submission" date="2020-02" db="EMBL/GenBank/DDBJ databases">
        <authorList>
            <person name="Meier V. D."/>
        </authorList>
    </citation>
    <scope>NUCLEOTIDE SEQUENCE</scope>
    <source>
        <strain evidence="2">AVDCRST_MAG41</strain>
    </source>
</reference>
<feature type="compositionally biased region" description="Low complexity" evidence="1">
    <location>
        <begin position="278"/>
        <end position="299"/>
    </location>
</feature>
<protein>
    <submittedName>
        <fullName evidence="2">Heme O synthase, protoheme IX farnesyltransferase COX10-CtaB</fullName>
        <ecNumber evidence="2">2.5.1.-</ecNumber>
    </submittedName>
</protein>
<evidence type="ECO:0000313" key="2">
    <source>
        <dbReference type="EMBL" id="CAA9253577.1"/>
    </source>
</evidence>
<gene>
    <name evidence="2" type="ORF">AVDCRST_MAG41-2059</name>
</gene>
<feature type="compositionally biased region" description="Low complexity" evidence="1">
    <location>
        <begin position="99"/>
        <end position="109"/>
    </location>
</feature>
<dbReference type="EC" id="2.5.1.-" evidence="2"/>
<feature type="non-terminal residue" evidence="2">
    <location>
        <position position="1"/>
    </location>
</feature>
<proteinExistence type="predicted"/>
<keyword evidence="2" id="KW-0808">Transferase</keyword>
<feature type="compositionally biased region" description="Basic residues" evidence="1">
    <location>
        <begin position="300"/>
        <end position="309"/>
    </location>
</feature>
<dbReference type="EMBL" id="CADCTP010000186">
    <property type="protein sequence ID" value="CAA9253577.1"/>
    <property type="molecule type" value="Genomic_DNA"/>
</dbReference>